<feature type="binding site" evidence="6 7">
    <location>
        <position position="15"/>
    </location>
    <ligand>
        <name>Zn(2+)</name>
        <dbReference type="ChEBI" id="CHEBI:29105"/>
    </ligand>
</feature>
<evidence type="ECO:0000313" key="9">
    <source>
        <dbReference type="EMBL" id="KUK78000.1"/>
    </source>
</evidence>
<dbReference type="PROSITE" id="PS51902">
    <property type="entry name" value="CLPX_ZB"/>
    <property type="match status" value="1"/>
</dbReference>
<comment type="subunit">
    <text evidence="6">Component of the ClpX-ClpP complex. Forms a hexameric ring that, in the presence of ATP, binds to fourteen ClpP subunits assembled into a disk-like structure with a central cavity, resembling the structure of eukaryotic proteasomes.</text>
</comment>
<dbReference type="GO" id="GO:0140662">
    <property type="term" value="F:ATP-dependent protein folding chaperone"/>
    <property type="evidence" value="ECO:0007669"/>
    <property type="project" value="InterPro"/>
</dbReference>
<dbReference type="HAMAP" id="MF_00175">
    <property type="entry name" value="ClpX"/>
    <property type="match status" value="1"/>
</dbReference>
<dbReference type="PATRIC" id="fig|1184387.3.peg.379"/>
<dbReference type="Pfam" id="PF10431">
    <property type="entry name" value="ClpB_D2-small"/>
    <property type="match status" value="1"/>
</dbReference>
<proteinExistence type="inferred from homology"/>
<dbReference type="FunFam" id="1.10.8.60:FF:000002">
    <property type="entry name" value="ATP-dependent Clp protease ATP-binding subunit ClpX"/>
    <property type="match status" value="1"/>
</dbReference>
<dbReference type="GO" id="GO:0051301">
    <property type="term" value="P:cell division"/>
    <property type="evidence" value="ECO:0007669"/>
    <property type="project" value="TreeGrafter"/>
</dbReference>
<keyword evidence="4 6" id="KW-0067">ATP-binding</keyword>
<keyword evidence="2 6" id="KW-0547">Nucleotide-binding</keyword>
<feature type="binding site" evidence="6">
    <location>
        <begin position="113"/>
        <end position="120"/>
    </location>
    <ligand>
        <name>ATP</name>
        <dbReference type="ChEBI" id="CHEBI:30616"/>
    </ligand>
</feature>
<keyword evidence="5 6" id="KW-0143">Chaperone</keyword>
<evidence type="ECO:0000256" key="3">
    <source>
        <dbReference type="ARBA" id="ARBA00022833"/>
    </source>
</evidence>
<dbReference type="NCBIfam" id="NF003745">
    <property type="entry name" value="PRK05342.1"/>
    <property type="match status" value="1"/>
</dbReference>
<dbReference type="EMBL" id="LGGP01000429">
    <property type="protein sequence ID" value="KUK78000.1"/>
    <property type="molecule type" value="Genomic_DNA"/>
</dbReference>
<dbReference type="SMART" id="SM00382">
    <property type="entry name" value="AAA"/>
    <property type="match status" value="1"/>
</dbReference>
<dbReference type="InterPro" id="IPR038366">
    <property type="entry name" value="Znf_CppX_C4_sf"/>
</dbReference>
<dbReference type="InterPro" id="IPR003959">
    <property type="entry name" value="ATPase_AAA_core"/>
</dbReference>
<dbReference type="PANTHER" id="PTHR48102:SF7">
    <property type="entry name" value="ATP-DEPENDENT CLP PROTEASE ATP-BINDING SUBUNIT CLPX-LIKE, MITOCHONDRIAL"/>
    <property type="match status" value="1"/>
</dbReference>
<name>A0A101HK67_9BACT</name>
<dbReference type="Gene3D" id="3.40.50.300">
    <property type="entry name" value="P-loop containing nucleotide triphosphate hydrolases"/>
    <property type="match status" value="1"/>
</dbReference>
<reference evidence="10" key="1">
    <citation type="journal article" date="2015" name="MBio">
        <title>Genome-Resolved Metagenomic Analysis Reveals Roles for Candidate Phyla and Other Microbial Community Members in Biogeochemical Transformations in Oil Reservoirs.</title>
        <authorList>
            <person name="Hu P."/>
            <person name="Tom L."/>
            <person name="Singh A."/>
            <person name="Thomas B.C."/>
            <person name="Baker B.J."/>
            <person name="Piceno Y.M."/>
            <person name="Andersen G.L."/>
            <person name="Banfield J.F."/>
        </authorList>
    </citation>
    <scope>NUCLEOTIDE SEQUENCE [LARGE SCALE GENOMIC DNA]</scope>
</reference>
<evidence type="ECO:0000256" key="5">
    <source>
        <dbReference type="ARBA" id="ARBA00023186"/>
    </source>
</evidence>
<dbReference type="Gene3D" id="6.20.220.10">
    <property type="entry name" value="ClpX chaperone, C4-type zinc finger domain"/>
    <property type="match status" value="1"/>
</dbReference>
<dbReference type="Gene3D" id="1.10.8.60">
    <property type="match status" value="1"/>
</dbReference>
<comment type="similarity">
    <text evidence="6 7">Belongs to the ClpX chaperone family.</text>
</comment>
<keyword evidence="9" id="KW-0645">Protease</keyword>
<dbReference type="InterPro" id="IPR050052">
    <property type="entry name" value="ATP-dep_Clp_protease_ClpX"/>
</dbReference>
<dbReference type="GO" id="GO:0051603">
    <property type="term" value="P:proteolysis involved in protein catabolic process"/>
    <property type="evidence" value="ECO:0007669"/>
    <property type="project" value="TreeGrafter"/>
</dbReference>
<dbReference type="SMART" id="SM01086">
    <property type="entry name" value="ClpB_D2-small"/>
    <property type="match status" value="1"/>
</dbReference>
<keyword evidence="9" id="KW-0378">Hydrolase</keyword>
<dbReference type="SUPFAM" id="SSF52540">
    <property type="entry name" value="P-loop containing nucleoside triphosphate hydrolases"/>
    <property type="match status" value="1"/>
</dbReference>
<protein>
    <recommendedName>
        <fullName evidence="6">ATP-dependent Clp protease ATP-binding subunit ClpX</fullName>
    </recommendedName>
</protein>
<gene>
    <name evidence="6" type="primary">clpX</name>
    <name evidence="9" type="ORF">XD94_1875</name>
</gene>
<dbReference type="AlphaFoldDB" id="A0A101HK67"/>
<dbReference type="InterPro" id="IPR059188">
    <property type="entry name" value="Znf_CLPX-like"/>
</dbReference>
<dbReference type="GO" id="GO:0005524">
    <property type="term" value="F:ATP binding"/>
    <property type="evidence" value="ECO:0007669"/>
    <property type="project" value="UniProtKB-UniRule"/>
</dbReference>
<accession>A0A101HK67</accession>
<dbReference type="InterPro" id="IPR046425">
    <property type="entry name" value="ClpX_bact"/>
</dbReference>
<feature type="binding site" evidence="6 7">
    <location>
        <position position="37"/>
    </location>
    <ligand>
        <name>Zn(2+)</name>
        <dbReference type="ChEBI" id="CHEBI:29105"/>
    </ligand>
</feature>
<dbReference type="GO" id="GO:0008233">
    <property type="term" value="F:peptidase activity"/>
    <property type="evidence" value="ECO:0007669"/>
    <property type="project" value="UniProtKB-KW"/>
</dbReference>
<dbReference type="InterPro" id="IPR003593">
    <property type="entry name" value="AAA+_ATPase"/>
</dbReference>
<evidence type="ECO:0000313" key="10">
    <source>
        <dbReference type="Proteomes" id="UP000054092"/>
    </source>
</evidence>
<feature type="binding site" evidence="6 7">
    <location>
        <position position="12"/>
    </location>
    <ligand>
        <name>Zn(2+)</name>
        <dbReference type="ChEBI" id="CHEBI:29105"/>
    </ligand>
</feature>
<dbReference type="FunFam" id="3.40.50.300:FF:000005">
    <property type="entry name" value="ATP-dependent Clp protease ATP-binding subunit ClpX"/>
    <property type="match status" value="1"/>
</dbReference>
<evidence type="ECO:0000256" key="4">
    <source>
        <dbReference type="ARBA" id="ARBA00022840"/>
    </source>
</evidence>
<dbReference type="SUPFAM" id="SSF57716">
    <property type="entry name" value="Glucocorticoid receptor-like (DNA-binding domain)"/>
    <property type="match status" value="1"/>
</dbReference>
<dbReference type="Pfam" id="PF06689">
    <property type="entry name" value="zf-C4_ClpX"/>
    <property type="match status" value="1"/>
</dbReference>
<dbReference type="CDD" id="cd19497">
    <property type="entry name" value="RecA-like_ClpX"/>
    <property type="match status" value="1"/>
</dbReference>
<evidence type="ECO:0000256" key="1">
    <source>
        <dbReference type="ARBA" id="ARBA00022723"/>
    </source>
</evidence>
<dbReference type="GO" id="GO:0009376">
    <property type="term" value="C:HslUV protease complex"/>
    <property type="evidence" value="ECO:0007669"/>
    <property type="project" value="TreeGrafter"/>
</dbReference>
<feature type="binding site" evidence="6 7">
    <location>
        <position position="34"/>
    </location>
    <ligand>
        <name>Zn(2+)</name>
        <dbReference type="ChEBI" id="CHEBI:29105"/>
    </ligand>
</feature>
<evidence type="ECO:0000256" key="7">
    <source>
        <dbReference type="PROSITE-ProRule" id="PRU01250"/>
    </source>
</evidence>
<sequence length="408" mass="45016">MGGKVLPFERYCSFCGRPEPQVIKLISGTEGYICNECVELFHDIIQQDQKARKAPGKKLPTPADIKKELDCYVIGQENAKKTISVSVYNHYKRVFNDVDDVEIEKSNIMLVGPTGSGKTLIARILARILDVPFAIADATPLTEAGYVGEDVENIVLRLLQSSNYDVEKAQLGIIYIDEIDKIARKSPNPSITRDVSGEGVQQALLKIVEGTVANVPPQGGRKHPYQEFIKVDTSNILFIVGGAFDGLDSIIKQRVLDSSMGFGAKVKGKNQLRLGEVLQQVVPDDLIQYGLIPEFVGRFPVLAALNDLDVEDLKRIMSEPRNAIIKQYQKLLALDGVELEFSEGALTAIAERAMKRGTGARALKSVMEQVMLDIMYDIPTMNNVEKVVINEDVIVHNSSPEITSRESA</sequence>
<evidence type="ECO:0000256" key="6">
    <source>
        <dbReference type="HAMAP-Rule" id="MF_00175"/>
    </source>
</evidence>
<evidence type="ECO:0000259" key="8">
    <source>
        <dbReference type="PROSITE" id="PS51902"/>
    </source>
</evidence>
<dbReference type="InterPro" id="IPR019489">
    <property type="entry name" value="Clp_ATPase_C"/>
</dbReference>
<keyword evidence="1 6" id="KW-0479">Metal-binding</keyword>
<dbReference type="SMART" id="SM00994">
    <property type="entry name" value="zf-C4_ClpX"/>
    <property type="match status" value="1"/>
</dbReference>
<dbReference type="GO" id="GO:0016887">
    <property type="term" value="F:ATP hydrolysis activity"/>
    <property type="evidence" value="ECO:0007669"/>
    <property type="project" value="InterPro"/>
</dbReference>
<organism evidence="9 10">
    <name type="scientific">Mesotoga prima</name>
    <dbReference type="NCBI Taxonomy" id="1184387"/>
    <lineage>
        <taxon>Bacteria</taxon>
        <taxon>Thermotogati</taxon>
        <taxon>Thermotogota</taxon>
        <taxon>Thermotogae</taxon>
        <taxon>Kosmotogales</taxon>
        <taxon>Kosmotogaceae</taxon>
        <taxon>Mesotoga</taxon>
    </lineage>
</organism>
<dbReference type="PANTHER" id="PTHR48102">
    <property type="entry name" value="ATP-DEPENDENT CLP PROTEASE ATP-BINDING SUBUNIT CLPX-LIKE, MITOCHONDRIAL-RELATED"/>
    <property type="match status" value="1"/>
</dbReference>
<comment type="function">
    <text evidence="6">ATP-dependent specificity component of the Clp protease. It directs the protease to specific substrates. Can perform chaperone functions in the absence of ClpP.</text>
</comment>
<dbReference type="GO" id="GO:0051082">
    <property type="term" value="F:unfolded protein binding"/>
    <property type="evidence" value="ECO:0007669"/>
    <property type="project" value="UniProtKB-UniRule"/>
</dbReference>
<feature type="domain" description="ClpX-type ZB" evidence="8">
    <location>
        <begin position="1"/>
        <end position="53"/>
    </location>
</feature>
<dbReference type="InterPro" id="IPR004487">
    <property type="entry name" value="Clp_protease_ATP-bd_su_ClpX"/>
</dbReference>
<dbReference type="NCBIfam" id="TIGR00382">
    <property type="entry name" value="clpX"/>
    <property type="match status" value="1"/>
</dbReference>
<dbReference type="Pfam" id="PF07724">
    <property type="entry name" value="AAA_2"/>
    <property type="match status" value="1"/>
</dbReference>
<dbReference type="InterPro" id="IPR027417">
    <property type="entry name" value="P-loop_NTPase"/>
</dbReference>
<comment type="caution">
    <text evidence="9">The sequence shown here is derived from an EMBL/GenBank/DDBJ whole genome shotgun (WGS) entry which is preliminary data.</text>
</comment>
<evidence type="ECO:0000256" key="2">
    <source>
        <dbReference type="ARBA" id="ARBA00022741"/>
    </source>
</evidence>
<dbReference type="GO" id="GO:0046983">
    <property type="term" value="F:protein dimerization activity"/>
    <property type="evidence" value="ECO:0007669"/>
    <property type="project" value="UniProtKB-UniRule"/>
</dbReference>
<dbReference type="InterPro" id="IPR010603">
    <property type="entry name" value="Znf_CppX_C4"/>
</dbReference>
<dbReference type="GO" id="GO:0008270">
    <property type="term" value="F:zinc ion binding"/>
    <property type="evidence" value="ECO:0007669"/>
    <property type="project" value="UniProtKB-UniRule"/>
</dbReference>
<keyword evidence="3 6" id="KW-0862">Zinc</keyword>
<dbReference type="Proteomes" id="UP000054092">
    <property type="component" value="Unassembled WGS sequence"/>
</dbReference>